<evidence type="ECO:0000313" key="7">
    <source>
        <dbReference type="EMBL" id="MBK9798026.1"/>
    </source>
</evidence>
<dbReference type="Pfam" id="PF07992">
    <property type="entry name" value="Pyr_redox_2"/>
    <property type="match status" value="1"/>
</dbReference>
<evidence type="ECO:0000256" key="3">
    <source>
        <dbReference type="ARBA" id="ARBA00022723"/>
    </source>
</evidence>
<dbReference type="Pfam" id="PF10589">
    <property type="entry name" value="NADH_4Fe-4S"/>
    <property type="match status" value="1"/>
</dbReference>
<evidence type="ECO:0000256" key="5">
    <source>
        <dbReference type="ARBA" id="ARBA00023014"/>
    </source>
</evidence>
<feature type="domain" description="NADH-ubiquinone oxidoreductase 51kDa subunit iron-sulphur binding" evidence="6">
    <location>
        <begin position="495"/>
        <end position="540"/>
    </location>
</feature>
<reference evidence="7" key="1">
    <citation type="submission" date="2020-10" db="EMBL/GenBank/DDBJ databases">
        <title>Connecting structure to function with the recovery of over 1000 high-quality activated sludge metagenome-assembled genomes encoding full-length rRNA genes using long-read sequencing.</title>
        <authorList>
            <person name="Singleton C.M."/>
            <person name="Petriglieri F."/>
            <person name="Kristensen J.M."/>
            <person name="Kirkegaard R.H."/>
            <person name="Michaelsen T.Y."/>
            <person name="Andersen M.H."/>
            <person name="Karst S.M."/>
            <person name="Dueholm M.S."/>
            <person name="Nielsen P.H."/>
            <person name="Albertsen M."/>
        </authorList>
    </citation>
    <scope>NUCLEOTIDE SEQUENCE</scope>
    <source>
        <strain evidence="7">Skiv_18-Q3-R9-52_MAXAC.067</strain>
    </source>
</reference>
<dbReference type="GO" id="GO:0051539">
    <property type="term" value="F:4 iron, 4 sulfur cluster binding"/>
    <property type="evidence" value="ECO:0007669"/>
    <property type="project" value="UniProtKB-KW"/>
</dbReference>
<dbReference type="SUPFAM" id="SSF142984">
    <property type="entry name" value="Nqo1 middle domain-like"/>
    <property type="match status" value="1"/>
</dbReference>
<dbReference type="InterPro" id="IPR028261">
    <property type="entry name" value="DPD_II"/>
</dbReference>
<dbReference type="Pfam" id="PF01512">
    <property type="entry name" value="Complex1_51K"/>
    <property type="match status" value="1"/>
</dbReference>
<evidence type="ECO:0000256" key="1">
    <source>
        <dbReference type="ARBA" id="ARBA00007523"/>
    </source>
</evidence>
<dbReference type="SUPFAM" id="SSF52833">
    <property type="entry name" value="Thioredoxin-like"/>
    <property type="match status" value="1"/>
</dbReference>
<proteinExistence type="inferred from homology"/>
<gene>
    <name evidence="7" type="ORF">IPP58_16400</name>
</gene>
<dbReference type="InterPro" id="IPR011538">
    <property type="entry name" value="Nuo51_FMN-bd"/>
</dbReference>
<dbReference type="GO" id="GO:0016491">
    <property type="term" value="F:oxidoreductase activity"/>
    <property type="evidence" value="ECO:0007669"/>
    <property type="project" value="InterPro"/>
</dbReference>
<evidence type="ECO:0000256" key="2">
    <source>
        <dbReference type="ARBA" id="ARBA00022485"/>
    </source>
</evidence>
<dbReference type="EMBL" id="JADKIO010000013">
    <property type="protein sequence ID" value="MBK9798026.1"/>
    <property type="molecule type" value="Genomic_DNA"/>
</dbReference>
<keyword evidence="2" id="KW-0004">4Fe-4S</keyword>
<dbReference type="SUPFAM" id="SSF140490">
    <property type="entry name" value="Nqo1C-terminal domain-like"/>
    <property type="match status" value="1"/>
</dbReference>
<dbReference type="Pfam" id="PF14691">
    <property type="entry name" value="Fer4_20"/>
    <property type="match status" value="1"/>
</dbReference>
<dbReference type="AlphaFoldDB" id="A0A9D7SLH9"/>
<dbReference type="InterPro" id="IPR019575">
    <property type="entry name" value="Nuop51_4Fe4S-bd"/>
</dbReference>
<dbReference type="PROSITE" id="PS00645">
    <property type="entry name" value="COMPLEX1_51K_2"/>
    <property type="match status" value="1"/>
</dbReference>
<dbReference type="Gene3D" id="3.40.30.10">
    <property type="entry name" value="Glutaredoxin"/>
    <property type="match status" value="1"/>
</dbReference>
<keyword evidence="5" id="KW-0411">Iron-sulfur</keyword>
<dbReference type="PANTHER" id="PTHR43578">
    <property type="entry name" value="NADH-QUINONE OXIDOREDUCTASE SUBUNIT F"/>
    <property type="match status" value="1"/>
</dbReference>
<dbReference type="GO" id="GO:0010181">
    <property type="term" value="F:FMN binding"/>
    <property type="evidence" value="ECO:0007669"/>
    <property type="project" value="InterPro"/>
</dbReference>
<evidence type="ECO:0000313" key="8">
    <source>
        <dbReference type="Proteomes" id="UP000886657"/>
    </source>
</evidence>
<dbReference type="SUPFAM" id="SSF142019">
    <property type="entry name" value="Nqo1 FMN-binding domain-like"/>
    <property type="match status" value="1"/>
</dbReference>
<dbReference type="FunFam" id="3.40.50.11540:FF:000001">
    <property type="entry name" value="NADH dehydrogenase [ubiquinone] flavoprotein 1, mitochondrial"/>
    <property type="match status" value="1"/>
</dbReference>
<dbReference type="Gene3D" id="1.20.1440.230">
    <property type="entry name" value="NADH-ubiquinone oxidoreductase 51kDa subunit, iron-sulphur binding domain"/>
    <property type="match status" value="1"/>
</dbReference>
<sequence>MSTPNAAPETGSCWETPAQPAPELLNALRTGPFKSLSRIKLEDLIASLRRETVSHPVIYVGAGTCGLGAGADKTLEQIRAYCASRRLDVEVNEVGCLGLCSEEPMVDIQLPGKARVSFGNVTADKVDALLGQALAGTISKDMLLGQFRSSSLPAYEGVPFLDQHPFLALQKRWVLANSGLVDFNSIDEYIARGGYSALFKLLHSKTSQQVVDDLIASGLRGRGGGGFPTGRKWQMALNTPSDQKYMICNADEGDPGAFMDRAVCESDPHRLLEGILTGCYAIGASKAYIYIRAEYPLAIQNLKTAIAKAKVYGLLGENILGSGFSLDIIIKMGAGAFVCGEETALMHSIEGKRGMPRPRPPYPIQSGLFGKPTVINNVETFANVPTIMQNGPATFAAMGTAGSKGTKVFAMSGMVRRTGLVEVPMGTPIRSVVFGVGGGIPNGKKCKAVQIGGPSGGCIPEPHLELTCDYEELKNFGAIMGSGGLVVLDENTCMVDLAKFFMEFIQSESCGKCIPCREGTRRMLDILKSITQNRKNEQGNDTLLRMKGVMLLQELGESIRRSSLCGLGQTAPNPVLSTLKWFRDEYEAHIYERRCPSGTCRELAGAPCQTGCPVGTETWRYVAHISHGEYEEAYRAIRAMNPFPSACARICSRQCEDQCRCGTTGGEPIAIRTLKRFIVDRVDPSTFKYSIQSKPNAPRVAVIGAGPAGLTAAHSLSVLGYKVTVFEREGKAGGMLVAAIPEYRLPRPTLEKEIDILLNENVEVLYHQELGKDFTIESLKKDGFAAIMVAIGSQRSKKLGLPGDQVEGIYQGIEFLKAQNLHSREYARGRVGIIGGGNSAIDAARVAIRQKHVDEVTVFYRRTRGEMPAYAEEIEAALEEGIKIETLVAPVAVSSKNGKLTGIEFQRNSMGERDESGRARPVPIECSEYLVGLETLVVAISEEPERECMAGLRLSHWGSLVINPESCITSESGVFGGGDVVSGPSTAIEAVAAGRNAATMIDRYLSGKQLKKLNTVALPTVYVPPVDSEEEGEATGRIRGEHIPVAARLKNFDEVDLAPTENHALCEARRCLRCDIEFTQPAMN</sequence>
<dbReference type="InterPro" id="IPR037207">
    <property type="entry name" value="Nuop51_4Fe4S-bd_sf"/>
</dbReference>
<dbReference type="CDD" id="cd02980">
    <property type="entry name" value="TRX_Fd_family"/>
    <property type="match status" value="1"/>
</dbReference>
<comment type="similarity">
    <text evidence="1">Belongs to the complex I 51 kDa subunit family.</text>
</comment>
<dbReference type="PRINTS" id="PR00419">
    <property type="entry name" value="ADXRDTASE"/>
</dbReference>
<dbReference type="SUPFAM" id="SSF51971">
    <property type="entry name" value="Nucleotide-binding domain"/>
    <property type="match status" value="1"/>
</dbReference>
<dbReference type="Gene3D" id="3.10.20.600">
    <property type="match status" value="1"/>
</dbReference>
<evidence type="ECO:0000256" key="4">
    <source>
        <dbReference type="ARBA" id="ARBA00023004"/>
    </source>
</evidence>
<keyword evidence="4" id="KW-0408">Iron</keyword>
<dbReference type="Gene3D" id="3.50.50.60">
    <property type="entry name" value="FAD/NAD(P)-binding domain"/>
    <property type="match status" value="2"/>
</dbReference>
<dbReference type="SMART" id="SM00928">
    <property type="entry name" value="NADH_4Fe-4S"/>
    <property type="match status" value="1"/>
</dbReference>
<evidence type="ECO:0000259" key="6">
    <source>
        <dbReference type="SMART" id="SM00928"/>
    </source>
</evidence>
<dbReference type="InterPro" id="IPR036188">
    <property type="entry name" value="FAD/NAD-bd_sf"/>
</dbReference>
<dbReference type="GO" id="GO:0008137">
    <property type="term" value="F:NADH dehydrogenase (ubiquinone) activity"/>
    <property type="evidence" value="ECO:0007669"/>
    <property type="project" value="InterPro"/>
</dbReference>
<name>A0A9D7SLH9_9BACT</name>
<organism evidence="7 8">
    <name type="scientific">Candidatus Geothrix skivensis</name>
    <dbReference type="NCBI Taxonomy" id="2954439"/>
    <lineage>
        <taxon>Bacteria</taxon>
        <taxon>Pseudomonadati</taxon>
        <taxon>Acidobacteriota</taxon>
        <taxon>Holophagae</taxon>
        <taxon>Holophagales</taxon>
        <taxon>Holophagaceae</taxon>
        <taxon>Geothrix</taxon>
    </lineage>
</organism>
<dbReference type="GO" id="GO:0046872">
    <property type="term" value="F:metal ion binding"/>
    <property type="evidence" value="ECO:0007669"/>
    <property type="project" value="UniProtKB-KW"/>
</dbReference>
<dbReference type="InterPro" id="IPR023753">
    <property type="entry name" value="FAD/NAD-binding_dom"/>
</dbReference>
<keyword evidence="3" id="KW-0479">Metal-binding</keyword>
<accession>A0A9D7SLH9</accession>
<protein>
    <submittedName>
        <fullName evidence="7">FAD-dependent oxidoreductase</fullName>
    </submittedName>
</protein>
<dbReference type="Gene3D" id="3.40.50.11540">
    <property type="entry name" value="NADH-ubiquinone oxidoreductase 51kDa subunit"/>
    <property type="match status" value="1"/>
</dbReference>
<dbReference type="InterPro" id="IPR001949">
    <property type="entry name" value="NADH-UbQ_OxRdtase_51kDa_CS"/>
</dbReference>
<dbReference type="InterPro" id="IPR037225">
    <property type="entry name" value="Nuo51_FMN-bd_sf"/>
</dbReference>
<dbReference type="SUPFAM" id="SSF46548">
    <property type="entry name" value="alpha-helical ferredoxin"/>
    <property type="match status" value="1"/>
</dbReference>
<dbReference type="InterPro" id="IPR036249">
    <property type="entry name" value="Thioredoxin-like_sf"/>
</dbReference>
<dbReference type="Proteomes" id="UP000886657">
    <property type="component" value="Unassembled WGS sequence"/>
</dbReference>
<dbReference type="PANTHER" id="PTHR43578:SF3">
    <property type="entry name" value="NADH-QUINONE OXIDOREDUCTASE SUBUNIT F"/>
    <property type="match status" value="1"/>
</dbReference>
<dbReference type="Gene3D" id="6.10.250.1450">
    <property type="match status" value="1"/>
</dbReference>
<comment type="caution">
    <text evidence="7">The sequence shown here is derived from an EMBL/GenBank/DDBJ whole genome shotgun (WGS) entry which is preliminary data.</text>
</comment>